<comment type="caution">
    <text evidence="13">The sequence shown here is derived from an EMBL/GenBank/DDBJ whole genome shotgun (WGS) entry which is preliminary data.</text>
</comment>
<proteinExistence type="inferred from homology"/>
<dbReference type="GO" id="GO:0016020">
    <property type="term" value="C:membrane"/>
    <property type="evidence" value="ECO:0007669"/>
    <property type="project" value="UniProtKB-SubCell"/>
</dbReference>
<keyword evidence="14" id="KW-1185">Reference proteome</keyword>
<keyword evidence="11" id="KW-0503">Monooxygenase</keyword>
<keyword evidence="4" id="KW-0349">Heme</keyword>
<dbReference type="Pfam" id="PF00067">
    <property type="entry name" value="p450"/>
    <property type="match status" value="1"/>
</dbReference>
<dbReference type="GO" id="GO:0004497">
    <property type="term" value="F:monooxygenase activity"/>
    <property type="evidence" value="ECO:0007669"/>
    <property type="project" value="UniProtKB-KW"/>
</dbReference>
<sequence>MFSLSSVPDPRIWLWGGSHTMAAEASSTGFLLSLFRAWEWQWHWLLYVIVIWEAKRIFELFFLVPVSPHTIKPQGGYSLHPHSSTDSNTKSNVRITGPSTIFGHWVAGFKHVFYLEEVASNAYKMPVGKIWAMPTRNNFHICVPTKEYIEEFDRAPQNELSLRGVSHELFPPHELFGGLPPESPGIFQKILKTDMRQCLPQLEPSLQDRLHEAFKKDFCGKKNPEGKHDPLKPQFLDLGCIFYSRRWTKVTLSSTMFKMIARVNSLAILGPDLSKTLFDSGTVTRYLKTATLTGQLLGILPRFMKPLVGKLIMRYIGGLDEMVKQISNEISLRVKPAKVDGPEHMDCIQWTIGRSRKESVLTLTPHILGILFASTHQPPMLLSYAIYRLCLHPEYLQPLQDEARLCAKKDSPYTNSDDMPLMDSFLKEVSRVHPITVVTLPHKVEKAFTFSDGTYIPAGNWVCVPQQAILNDPNIYNDPETFQPFRFVQWENENGVSPTPSSESRFSHPSWKYPYWGTLKQAW</sequence>
<keyword evidence="10" id="KW-0843">Virulence</keyword>
<dbReference type="InterPro" id="IPR036396">
    <property type="entry name" value="Cyt_P450_sf"/>
</dbReference>
<dbReference type="PRINTS" id="PR00463">
    <property type="entry name" value="EP450I"/>
</dbReference>
<dbReference type="GO" id="GO:0005506">
    <property type="term" value="F:iron ion binding"/>
    <property type="evidence" value="ECO:0007669"/>
    <property type="project" value="InterPro"/>
</dbReference>
<comment type="cofactor">
    <cofactor evidence="1">
        <name>heme</name>
        <dbReference type="ChEBI" id="CHEBI:30413"/>
    </cofactor>
</comment>
<dbReference type="CDD" id="cd11041">
    <property type="entry name" value="CYP503A1-like"/>
    <property type="match status" value="1"/>
</dbReference>
<keyword evidence="9" id="KW-0408">Iron</keyword>
<dbReference type="GO" id="GO:0016705">
    <property type="term" value="F:oxidoreductase activity, acting on paired donors, with incorporation or reduction of molecular oxygen"/>
    <property type="evidence" value="ECO:0007669"/>
    <property type="project" value="InterPro"/>
</dbReference>
<dbReference type="GO" id="GO:0020037">
    <property type="term" value="F:heme binding"/>
    <property type="evidence" value="ECO:0007669"/>
    <property type="project" value="InterPro"/>
</dbReference>
<dbReference type="PANTHER" id="PTHR46206:SF5">
    <property type="entry name" value="P450, PUTATIVE (EUROFUNG)-RELATED"/>
    <property type="match status" value="1"/>
</dbReference>
<name>W9C8X7_SCLBF</name>
<dbReference type="AlphaFoldDB" id="W9C8X7"/>
<evidence type="ECO:0000256" key="7">
    <source>
        <dbReference type="ARBA" id="ARBA00022989"/>
    </source>
</evidence>
<accession>W9C8X7</accession>
<dbReference type="STRING" id="1432307.W9C8X7"/>
<evidence type="ECO:0000256" key="1">
    <source>
        <dbReference type="ARBA" id="ARBA00001971"/>
    </source>
</evidence>
<dbReference type="InterPro" id="IPR002401">
    <property type="entry name" value="Cyt_P450_E_grp-I"/>
</dbReference>
<organism evidence="13 14">
    <name type="scientific">Sclerotinia borealis (strain F-4128)</name>
    <dbReference type="NCBI Taxonomy" id="1432307"/>
    <lineage>
        <taxon>Eukaryota</taxon>
        <taxon>Fungi</taxon>
        <taxon>Dikarya</taxon>
        <taxon>Ascomycota</taxon>
        <taxon>Pezizomycotina</taxon>
        <taxon>Leotiomycetes</taxon>
        <taxon>Helotiales</taxon>
        <taxon>Sclerotiniaceae</taxon>
        <taxon>Sclerotinia</taxon>
    </lineage>
</organism>
<dbReference type="HOGENOM" id="CLU_022195_7_0_1"/>
<evidence type="ECO:0000256" key="4">
    <source>
        <dbReference type="ARBA" id="ARBA00022617"/>
    </source>
</evidence>
<dbReference type="OrthoDB" id="1844152at2759"/>
<dbReference type="PANTHER" id="PTHR46206">
    <property type="entry name" value="CYTOCHROME P450"/>
    <property type="match status" value="1"/>
</dbReference>
<evidence type="ECO:0000256" key="11">
    <source>
        <dbReference type="ARBA" id="ARBA00023033"/>
    </source>
</evidence>
<evidence type="ECO:0000256" key="8">
    <source>
        <dbReference type="ARBA" id="ARBA00023002"/>
    </source>
</evidence>
<dbReference type="Proteomes" id="UP000019487">
    <property type="component" value="Unassembled WGS sequence"/>
</dbReference>
<comment type="subcellular location">
    <subcellularLocation>
        <location evidence="2">Membrane</location>
    </subcellularLocation>
</comment>
<evidence type="ECO:0000313" key="13">
    <source>
        <dbReference type="EMBL" id="ESZ91025.1"/>
    </source>
</evidence>
<evidence type="ECO:0000256" key="10">
    <source>
        <dbReference type="ARBA" id="ARBA00023026"/>
    </source>
</evidence>
<dbReference type="Gene3D" id="1.10.630.10">
    <property type="entry name" value="Cytochrome P450"/>
    <property type="match status" value="1"/>
</dbReference>
<dbReference type="EMBL" id="AYSA01000551">
    <property type="protein sequence ID" value="ESZ91025.1"/>
    <property type="molecule type" value="Genomic_DNA"/>
</dbReference>
<evidence type="ECO:0000256" key="2">
    <source>
        <dbReference type="ARBA" id="ARBA00004370"/>
    </source>
</evidence>
<keyword evidence="7" id="KW-1133">Transmembrane helix</keyword>
<reference evidence="13 14" key="1">
    <citation type="journal article" date="2014" name="Genome Announc.">
        <title>Draft genome sequence of Sclerotinia borealis, a psychrophilic plant pathogenic fungus.</title>
        <authorList>
            <person name="Mardanov A.V."/>
            <person name="Beletsky A.V."/>
            <person name="Kadnikov V.V."/>
            <person name="Ignatov A.N."/>
            <person name="Ravin N.V."/>
        </authorList>
    </citation>
    <scope>NUCLEOTIDE SEQUENCE [LARGE SCALE GENOMIC DNA]</scope>
    <source>
        <strain evidence="14">F-4157</strain>
    </source>
</reference>
<protein>
    <submittedName>
        <fullName evidence="13">Cytochrome P450</fullName>
    </submittedName>
</protein>
<keyword evidence="6" id="KW-0479">Metal-binding</keyword>
<evidence type="ECO:0000256" key="3">
    <source>
        <dbReference type="ARBA" id="ARBA00010617"/>
    </source>
</evidence>
<evidence type="ECO:0000256" key="12">
    <source>
        <dbReference type="ARBA" id="ARBA00023136"/>
    </source>
</evidence>
<dbReference type="SUPFAM" id="SSF48264">
    <property type="entry name" value="Cytochrome P450"/>
    <property type="match status" value="1"/>
</dbReference>
<evidence type="ECO:0000313" key="14">
    <source>
        <dbReference type="Proteomes" id="UP000019487"/>
    </source>
</evidence>
<comment type="similarity">
    <text evidence="3">Belongs to the cytochrome P450 family.</text>
</comment>
<gene>
    <name evidence="13" type="ORF">SBOR_8596</name>
</gene>
<evidence type="ECO:0000256" key="5">
    <source>
        <dbReference type="ARBA" id="ARBA00022692"/>
    </source>
</evidence>
<dbReference type="InterPro" id="IPR001128">
    <property type="entry name" value="Cyt_P450"/>
</dbReference>
<evidence type="ECO:0000256" key="9">
    <source>
        <dbReference type="ARBA" id="ARBA00023004"/>
    </source>
</evidence>
<keyword evidence="8" id="KW-0560">Oxidoreductase</keyword>
<keyword evidence="5" id="KW-0812">Transmembrane</keyword>
<evidence type="ECO:0000256" key="6">
    <source>
        <dbReference type="ARBA" id="ARBA00022723"/>
    </source>
</evidence>
<keyword evidence="12" id="KW-0472">Membrane</keyword>